<dbReference type="InterPro" id="IPR004499">
    <property type="entry name" value="Pro-tRNA-ligase_IIa_arc-type"/>
</dbReference>
<dbReference type="VEuPathDB" id="TriTrypDB:LtaPh_1811851"/>
<dbReference type="NCBIfam" id="TIGR00408">
    <property type="entry name" value="proS_fam_I"/>
    <property type="match status" value="1"/>
</dbReference>
<dbReference type="PROSITE" id="PS50862">
    <property type="entry name" value="AA_TRNA_LIGASE_II"/>
    <property type="match status" value="1"/>
</dbReference>
<dbReference type="InterPro" id="IPR007214">
    <property type="entry name" value="YbaK/aa-tRNA-synth-assoc-dom"/>
</dbReference>
<keyword evidence="4" id="KW-0067">ATP-binding</keyword>
<protein>
    <recommendedName>
        <fullName evidence="1">proline--tRNA ligase</fullName>
        <ecNumber evidence="1">6.1.1.15</ecNumber>
    </recommendedName>
    <alternativeName>
        <fullName evidence="7">Prolyl-tRNA synthetase</fullName>
    </alternativeName>
</protein>
<dbReference type="Proteomes" id="UP000419144">
    <property type="component" value="Unassembled WGS sequence"/>
</dbReference>
<dbReference type="Pfam" id="PF03129">
    <property type="entry name" value="HGTP_anticodon"/>
    <property type="match status" value="1"/>
</dbReference>
<dbReference type="GO" id="GO:0006433">
    <property type="term" value="P:prolyl-tRNA aminoacylation"/>
    <property type="evidence" value="ECO:0007669"/>
    <property type="project" value="InterPro"/>
</dbReference>
<dbReference type="Gene3D" id="3.90.960.10">
    <property type="entry name" value="YbaK/aminoacyl-tRNA synthetase-associated domain"/>
    <property type="match status" value="1"/>
</dbReference>
<dbReference type="GO" id="GO:0005737">
    <property type="term" value="C:cytoplasm"/>
    <property type="evidence" value="ECO:0007669"/>
    <property type="project" value="InterPro"/>
</dbReference>
<dbReference type="Pfam" id="PF09180">
    <property type="entry name" value="ProRS-C_1"/>
    <property type="match status" value="1"/>
</dbReference>
<keyword evidence="2" id="KW-0436">Ligase</keyword>
<dbReference type="Gene3D" id="3.30.930.10">
    <property type="entry name" value="Bira Bifunctional Protein, Domain 2"/>
    <property type="match status" value="1"/>
</dbReference>
<name>A0A640KFJ2_LEITA</name>
<gene>
    <name evidence="10" type="ORF">LtaPh_1811851</name>
</gene>
<evidence type="ECO:0000256" key="6">
    <source>
        <dbReference type="ARBA" id="ARBA00023146"/>
    </source>
</evidence>
<evidence type="ECO:0000313" key="11">
    <source>
        <dbReference type="Proteomes" id="UP000419144"/>
    </source>
</evidence>
<dbReference type="CDD" id="cd00862">
    <property type="entry name" value="ProRS_anticodon_zinc"/>
    <property type="match status" value="1"/>
</dbReference>
<evidence type="ECO:0000259" key="9">
    <source>
        <dbReference type="PROSITE" id="PS50862"/>
    </source>
</evidence>
<proteinExistence type="inferred from homology"/>
<dbReference type="SUPFAM" id="SSF55681">
    <property type="entry name" value="Class II aaRS and biotin synthetases"/>
    <property type="match status" value="1"/>
</dbReference>
<evidence type="ECO:0000313" key="10">
    <source>
        <dbReference type="EMBL" id="GET87834.1"/>
    </source>
</evidence>
<dbReference type="InterPro" id="IPR033721">
    <property type="entry name" value="ProRS_core_arch_euk"/>
</dbReference>
<dbReference type="EMBL" id="BLBS01000023">
    <property type="protein sequence ID" value="GET87834.1"/>
    <property type="molecule type" value="Genomic_DNA"/>
</dbReference>
<dbReference type="Pfam" id="PF04073">
    <property type="entry name" value="tRNA_edit"/>
    <property type="match status" value="1"/>
</dbReference>
<accession>A0A640KFJ2</accession>
<dbReference type="InterPro" id="IPR045864">
    <property type="entry name" value="aa-tRNA-synth_II/BPL/LPL"/>
</dbReference>
<dbReference type="CDD" id="cd04335">
    <property type="entry name" value="PrdX_deacylase"/>
    <property type="match status" value="1"/>
</dbReference>
<dbReference type="InterPro" id="IPR002316">
    <property type="entry name" value="Pro-tRNA-ligase_IIa"/>
</dbReference>
<dbReference type="PANTHER" id="PTHR43382:SF2">
    <property type="entry name" value="BIFUNCTIONAL GLUTAMATE_PROLINE--TRNA LIGASE"/>
    <property type="match status" value="1"/>
</dbReference>
<dbReference type="HAMAP" id="MF_01571">
    <property type="entry name" value="Pro_tRNA_synth_type3"/>
    <property type="match status" value="1"/>
</dbReference>
<evidence type="ECO:0000256" key="3">
    <source>
        <dbReference type="ARBA" id="ARBA00022741"/>
    </source>
</evidence>
<evidence type="ECO:0000256" key="1">
    <source>
        <dbReference type="ARBA" id="ARBA00012831"/>
    </source>
</evidence>
<evidence type="ECO:0000256" key="5">
    <source>
        <dbReference type="ARBA" id="ARBA00022917"/>
    </source>
</evidence>
<dbReference type="InterPro" id="IPR036621">
    <property type="entry name" value="Anticodon-bd_dom_sf"/>
</dbReference>
<dbReference type="FunFam" id="3.40.50.800:FF:000005">
    <property type="entry name" value="bifunctional glutamate/proline--tRNA ligase"/>
    <property type="match status" value="1"/>
</dbReference>
<dbReference type="FunFam" id="3.30.110.30:FF:000001">
    <property type="entry name" value="Bifunctional glutamate/proline--tRNA ligase"/>
    <property type="match status" value="1"/>
</dbReference>
<dbReference type="OrthoDB" id="1350766at2759"/>
<reference evidence="10" key="1">
    <citation type="submission" date="2019-11" db="EMBL/GenBank/DDBJ databases">
        <title>Leishmania tarentolae CDS.</title>
        <authorList>
            <person name="Goto Y."/>
            <person name="Yamagishi J."/>
        </authorList>
    </citation>
    <scope>NUCLEOTIDE SEQUENCE [LARGE SCALE GENOMIC DNA]</scope>
    <source>
        <strain evidence="10">Parrot Tar II</strain>
    </source>
</reference>
<dbReference type="FunFam" id="3.30.930.10:FF:000007">
    <property type="entry name" value="Bifunctional glutamate/proline--tRNA ligase"/>
    <property type="match status" value="1"/>
</dbReference>
<organism evidence="10 11">
    <name type="scientific">Leishmania tarentolae</name>
    <name type="common">Sauroleishmania tarentolae</name>
    <dbReference type="NCBI Taxonomy" id="5689"/>
    <lineage>
        <taxon>Eukaryota</taxon>
        <taxon>Discoba</taxon>
        <taxon>Euglenozoa</taxon>
        <taxon>Kinetoplastea</taxon>
        <taxon>Metakinetoplastina</taxon>
        <taxon>Trypanosomatida</taxon>
        <taxon>Trypanosomatidae</taxon>
        <taxon>Leishmaniinae</taxon>
        <taxon>Leishmania</taxon>
        <taxon>lizard Leishmania</taxon>
    </lineage>
</organism>
<dbReference type="Gene3D" id="3.40.50.800">
    <property type="entry name" value="Anticodon-binding domain"/>
    <property type="match status" value="1"/>
</dbReference>
<dbReference type="GO" id="GO:0004827">
    <property type="term" value="F:proline-tRNA ligase activity"/>
    <property type="evidence" value="ECO:0007669"/>
    <property type="project" value="UniProtKB-EC"/>
</dbReference>
<dbReference type="Pfam" id="PF00587">
    <property type="entry name" value="tRNA-synt_2b"/>
    <property type="match status" value="1"/>
</dbReference>
<feature type="domain" description="Aminoacyl-transfer RNA synthetases class-II family profile" evidence="9">
    <location>
        <begin position="498"/>
        <end position="734"/>
    </location>
</feature>
<dbReference type="InterPro" id="IPR002314">
    <property type="entry name" value="aa-tRNA-synt_IIb"/>
</dbReference>
<comment type="caution">
    <text evidence="10">The sequence shown here is derived from an EMBL/GenBank/DDBJ whole genome shotgun (WGS) entry which is preliminary data.</text>
</comment>
<dbReference type="GO" id="GO:0017101">
    <property type="term" value="C:aminoacyl-tRNA synthetase multienzyme complex"/>
    <property type="evidence" value="ECO:0007669"/>
    <property type="project" value="TreeGrafter"/>
</dbReference>
<dbReference type="SUPFAM" id="SSF52954">
    <property type="entry name" value="Class II aaRS ABD-related"/>
    <property type="match status" value="1"/>
</dbReference>
<keyword evidence="3" id="KW-0547">Nucleotide-binding</keyword>
<keyword evidence="11" id="KW-1185">Reference proteome</keyword>
<keyword evidence="5" id="KW-0648">Protein biosynthesis</keyword>
<dbReference type="SUPFAM" id="SSF55826">
    <property type="entry name" value="YbaK/ProRS associated domain"/>
    <property type="match status" value="1"/>
</dbReference>
<dbReference type="PANTHER" id="PTHR43382">
    <property type="entry name" value="PROLYL-TRNA SYNTHETASE"/>
    <property type="match status" value="1"/>
</dbReference>
<dbReference type="SUPFAM" id="SSF64586">
    <property type="entry name" value="C-terminal domain of ProRS"/>
    <property type="match status" value="1"/>
</dbReference>
<dbReference type="Gene3D" id="3.30.110.30">
    <property type="entry name" value="C-terminal domain of ProRS"/>
    <property type="match status" value="1"/>
</dbReference>
<dbReference type="GO" id="GO:0005524">
    <property type="term" value="F:ATP binding"/>
    <property type="evidence" value="ECO:0007669"/>
    <property type="project" value="UniProtKB-KW"/>
</dbReference>
<sequence length="960" mass="107147">MLCVHLVRRSLWCRRAAGCANGGGGLCMCVCTCPQLELIFLSLLLQLRCLLLPLFLFSVVSWKSDLHYCTRHLFLPLWQRVTPSPSPPVSLFPCFSLSRFVQRIPLIFVAEMIGAACSSAGKHYRPLGTLKPIHILNCARNYMQGRQILSQSHAFFSVLSNSVSFLSSSRSSYSTHRASLVRTACLLSYSPRTPSSLTRPAAPVTPTRGYCRSTIYKQTKSQRIPLDNMSIEDCRGFDEVNALFHELGLDIPILHHDEKATVEEVLDLLQKKGINAAGTKTLFLKSKKGELVMATAFKSTPTDLKFIQKVTNTKDLRFASNEVLQECLAVVQGCVTPLPLINNKEGRPITLLMDSSLQSSTQPLAFCMCRNDYTAVITFEDLKKYFEKIGYTYKLVDFGAASADAAVTGGSAAPAPAAPAPKPKKVSSEAASAKRGAAAGAPATAQSGETKLGIAVKREENFSAWYIDVITKAEMIEYYDVSGCYIIRPWAYYVWKCVQRFLGGQIEKLGVEDCYFPMFVSRGCLEREKDHIEGFAPEVAWVTRAGDTELEQPVAVRPTSETVMYPYYAKWIRSHRDLPVRLNMWNNVIRWEFSHPTPFIRTREFLWQEGHCAWAKAEECAKEVLDILECYASVYEQLLAVPVVRGRKTEKEKFAGGDYTTTVETFIEAVGRGCQGATSHNLGQNFGKMFDIRFQDPENNEQTLIPWQNSWGLSTRVIGVMIMVHGDNRGMVMPPRVASTQVIIIPVGITKDTTEDARQELLASCRRLEGELREGGVRAKCDLRDNYSPGWRFNHWEVKGVPLRVELGPRELAERSLAVAVRHSGARHSVAWDAQTPVAVAALLEDVQAQMYARAKATMETHRVRVTEWAEFVPTLNRKCLILAPWCGAMECEDQVKKDSAEESKAAQAQETREDARAPSMGAKTLCIPFEQPEPVEGHTCICKGCTKPATTWVLFGRSY</sequence>
<dbReference type="InterPro" id="IPR017449">
    <property type="entry name" value="Pro-tRNA_synth_II"/>
</dbReference>
<evidence type="ECO:0000256" key="7">
    <source>
        <dbReference type="ARBA" id="ARBA00029731"/>
    </source>
</evidence>
<dbReference type="InterPro" id="IPR036754">
    <property type="entry name" value="YbaK/aa-tRNA-synt-asso_dom_sf"/>
</dbReference>
<evidence type="ECO:0000256" key="4">
    <source>
        <dbReference type="ARBA" id="ARBA00022840"/>
    </source>
</evidence>
<dbReference type="InterPro" id="IPR016061">
    <property type="entry name" value="Pro-tRNA_ligase_II_C"/>
</dbReference>
<dbReference type="SMART" id="SM00946">
    <property type="entry name" value="ProRS-C_1"/>
    <property type="match status" value="1"/>
</dbReference>
<dbReference type="FunFam" id="3.90.960.10:FF:000005">
    <property type="entry name" value="Putative prolyl-tRNA synthetase"/>
    <property type="match status" value="1"/>
</dbReference>
<dbReference type="AlphaFoldDB" id="A0A640KFJ2"/>
<dbReference type="CDD" id="cd00778">
    <property type="entry name" value="ProRS_core_arch_euk"/>
    <property type="match status" value="1"/>
</dbReference>
<keyword evidence="6" id="KW-0030">Aminoacyl-tRNA synthetase</keyword>
<comment type="catalytic activity">
    <reaction evidence="8">
        <text>tRNA(Pro) + L-proline + ATP = L-prolyl-tRNA(Pro) + AMP + diphosphate</text>
        <dbReference type="Rhea" id="RHEA:14305"/>
        <dbReference type="Rhea" id="RHEA-COMP:9700"/>
        <dbReference type="Rhea" id="RHEA-COMP:9702"/>
        <dbReference type="ChEBI" id="CHEBI:30616"/>
        <dbReference type="ChEBI" id="CHEBI:33019"/>
        <dbReference type="ChEBI" id="CHEBI:60039"/>
        <dbReference type="ChEBI" id="CHEBI:78442"/>
        <dbReference type="ChEBI" id="CHEBI:78532"/>
        <dbReference type="ChEBI" id="CHEBI:456215"/>
        <dbReference type="EC" id="6.1.1.15"/>
    </reaction>
</comment>
<evidence type="ECO:0000256" key="2">
    <source>
        <dbReference type="ARBA" id="ARBA00022598"/>
    </source>
</evidence>
<dbReference type="PRINTS" id="PR01046">
    <property type="entry name" value="TRNASYNTHPRO"/>
</dbReference>
<dbReference type="InterPro" id="IPR004154">
    <property type="entry name" value="Anticodon-bd"/>
</dbReference>
<dbReference type="InterPro" id="IPR006195">
    <property type="entry name" value="aa-tRNA-synth_II"/>
</dbReference>
<dbReference type="EC" id="6.1.1.15" evidence="1"/>
<dbReference type="GO" id="GO:0002161">
    <property type="term" value="F:aminoacyl-tRNA deacylase activity"/>
    <property type="evidence" value="ECO:0007669"/>
    <property type="project" value="InterPro"/>
</dbReference>
<evidence type="ECO:0000256" key="8">
    <source>
        <dbReference type="ARBA" id="ARBA00047671"/>
    </source>
</evidence>